<accession>A0A4S4A3I6</accession>
<keyword evidence="2" id="KW-1185">Reference proteome</keyword>
<sequence length="148" mass="17546">MRKITIDDAVYLWKREHLHLTTDEHFKCIEKVVLYLEGYKKSPLQLLFREEDNLKVITDIEKEKWCVGYPDDGVIWLCKKQPFLADNEPNSDNQEQTIEINLNRPAVITALIRYFLQTDWNPKQSTRPYIIEDALQFLEIIVLPKGIK</sequence>
<protein>
    <submittedName>
        <fullName evidence="1">Uncharacterized protein</fullName>
    </submittedName>
</protein>
<proteinExistence type="predicted"/>
<dbReference type="OrthoDB" id="2625026at2"/>
<reference evidence="1 2" key="1">
    <citation type="submission" date="2019-04" db="EMBL/GenBank/DDBJ databases">
        <title>Flavobacterium sp. nov. isolated from construction timber.</title>
        <authorList>
            <person name="Lin S.-Y."/>
            <person name="Chang C.-T."/>
            <person name="Young C.-C."/>
        </authorList>
    </citation>
    <scope>NUCLEOTIDE SEQUENCE [LARGE SCALE GENOMIC DNA]</scope>
    <source>
        <strain evidence="1 2">CC-CTC003</strain>
    </source>
</reference>
<dbReference type="RefSeq" id="WP_136401373.1">
    <property type="nucleotide sequence ID" value="NZ_SSNZ01000001.1"/>
</dbReference>
<name>A0A4S4A3I6_9FLAO</name>
<organism evidence="1 2">
    <name type="scientific">Flavobacterium supellecticarium</name>
    <dbReference type="NCBI Taxonomy" id="2565924"/>
    <lineage>
        <taxon>Bacteria</taxon>
        <taxon>Pseudomonadati</taxon>
        <taxon>Bacteroidota</taxon>
        <taxon>Flavobacteriia</taxon>
        <taxon>Flavobacteriales</taxon>
        <taxon>Flavobacteriaceae</taxon>
        <taxon>Flavobacterium</taxon>
    </lineage>
</organism>
<gene>
    <name evidence="1" type="ORF">E6C50_01155</name>
</gene>
<comment type="caution">
    <text evidence="1">The sequence shown here is derived from an EMBL/GenBank/DDBJ whole genome shotgun (WGS) entry which is preliminary data.</text>
</comment>
<dbReference type="EMBL" id="SSNZ01000001">
    <property type="protein sequence ID" value="THF52848.1"/>
    <property type="molecule type" value="Genomic_DNA"/>
</dbReference>
<dbReference type="Proteomes" id="UP000307507">
    <property type="component" value="Unassembled WGS sequence"/>
</dbReference>
<evidence type="ECO:0000313" key="1">
    <source>
        <dbReference type="EMBL" id="THF52848.1"/>
    </source>
</evidence>
<dbReference type="AlphaFoldDB" id="A0A4S4A3I6"/>
<evidence type="ECO:0000313" key="2">
    <source>
        <dbReference type="Proteomes" id="UP000307507"/>
    </source>
</evidence>